<dbReference type="PATRIC" id="fig|1188240.3.peg.614"/>
<dbReference type="eggNOG" id="COG3291">
    <property type="taxonomic scope" value="Bacteria"/>
</dbReference>
<keyword evidence="1" id="KW-0812">Transmembrane</keyword>
<reference evidence="2 3" key="1">
    <citation type="journal article" date="2013" name="Genome Announc.">
        <title>Draft Genome Sequences of Mycoplasma auris and Mycoplasma yeatsii, Two Species of the Ear Canal of Caprinae.</title>
        <authorList>
            <person name="Dordet-Frisoni E."/>
            <person name="Baranowski E."/>
            <person name="Barre A."/>
            <person name="Blanchard A."/>
            <person name="Breton M."/>
            <person name="Couture C."/>
            <person name="Dupuy V."/>
            <person name="Gaurivaud P."/>
            <person name="Jacob D."/>
            <person name="Lemaitre C."/>
            <person name="Manso-Silvan L."/>
            <person name="Nikolski M."/>
            <person name="Nouvel L.X."/>
            <person name="Poumarat F."/>
            <person name="Sirand-Pugnet P."/>
            <person name="Thebault P."/>
            <person name="Theil S."/>
            <person name="Thiaucourt F."/>
            <person name="Citti C."/>
            <person name="Tardy F."/>
        </authorList>
    </citation>
    <scope>NUCLEOTIDE SEQUENCE [LARGE SCALE GENOMIC DNA]</scope>
    <source>
        <strain evidence="2 3">13926</strain>
    </source>
</reference>
<dbReference type="OrthoDB" id="9813840at2"/>
<name>S6G3E1_9MOLU</name>
<protein>
    <recommendedName>
        <fullName evidence="4">PARCEL domain-containing protein</fullName>
    </recommendedName>
</protein>
<dbReference type="InterPro" id="IPR005046">
    <property type="entry name" value="DUF285"/>
</dbReference>
<keyword evidence="1" id="KW-1133">Transmembrane helix</keyword>
<evidence type="ECO:0000313" key="2">
    <source>
        <dbReference type="EMBL" id="EOA07041.1"/>
    </source>
</evidence>
<evidence type="ECO:0000313" key="3">
    <source>
        <dbReference type="Proteomes" id="UP000015348"/>
    </source>
</evidence>
<comment type="caution">
    <text evidence="2">The sequence shown here is derived from an EMBL/GenBank/DDBJ whole genome shotgun (WGS) entry which is preliminary data.</text>
</comment>
<dbReference type="AlphaFoldDB" id="S6G3E1"/>
<evidence type="ECO:0008006" key="4">
    <source>
        <dbReference type="Google" id="ProtNLM"/>
    </source>
</evidence>
<dbReference type="NCBIfam" id="TIGR02167">
    <property type="entry name" value="Liste_lipo_26"/>
    <property type="match status" value="1"/>
</dbReference>
<evidence type="ECO:0000256" key="1">
    <source>
        <dbReference type="SAM" id="Phobius"/>
    </source>
</evidence>
<dbReference type="eggNOG" id="COG4625">
    <property type="taxonomic scope" value="Bacteria"/>
</dbReference>
<accession>S6G3E1</accession>
<gene>
    <name evidence="2" type="ORF">MYEA_6250</name>
</gene>
<sequence length="1201" mass="140191">MKVWQMINFLTVLKFVTLLSTHNQNSNLNDININYDLNKSLSDDLKINDHQSHVILNNEIIQLGWEKNSNSNYRLKQIPSHIKKVPTKLPEHITDISYAFKDNTNHTILGIEKWDTSKVVNMSGVFYNAQNFNTILNWDTSNVTDMSYMFYNTKNFNAQLTDKFVANNVKNMQSMFENASRFNQQLDKSFITNKEVNRSNMFKNAKRFNQDLSLGEFKETNLKETVFKNSESLIKENQALSIVDDTSLINLKKELIIFWNENIKNKQLKNTTYETVLELLKLNLKYKFKDLNLELTSIKDNVKTLEVNKNQIISIKVNKRFIVDLEFGNVLENDLNIKTYMGEISSNNNPDFNKISESINTNIIKKFVSENNSLESKDVNEYMIMHRDLASAIIKHRISNKLYVVTFKISDIDLIRIVWANKLYGSRSLLNDQTLNTNLQVRHFTQMFDQKLKWYTPKMYHRIKINDYYNRRGKPNDYMGKGKSIIYTHKTNSVFDLYCDIQQQNNFIETIYIDTNGKERRTSEDMHQSKFDNIKVIKRIGHRWDDNKNKAVAYRLPKNVEVVPDYLFVEIESLQKLFEGCVNFDQDISMWDTRSVSEMTWMFNDATKFNNASKPLNWNVSNVNNMGLMFGNAVNFNADISSWRTINLTNLGEMFRNAKVFNQNISKWDVNRADNFNNMFNQAVEFNQNLRSWNVRSKRHDGFDLNTPAWKEWNRIIPKSLKQLPNLPQTMYGINPSKLQSEVRFKLAKFYNIDVHSLKLEAKPNNKIAITLNNNSRYNQLTSPVEISYTSKEKLDEVIEANTNIGFVKNNSSQAIIDQLKKVFNILKDEEIKVENITSNSAKITVLNSNIFDSNQQNNQTTIKFDLMKNLSNIKFNTDEIVIETNDEKLFIDEFIKRNQKVLSDNKIDLHFLKFEKKENFYQISIDNGEYANNLKVNYKVIKPISKINGLVTDIGKFNVFNESEIIKEFISLNNQKLPGIDPNDLELVREKHNWKIRFKPNAKNYSGEINVTFKIRTNISQNTDRNAGAFNELDRNKIIDTFIRMNQHRLNGLTKDHFKIISKNNNSITIEVQNNDDFYGQVTITYTIRQNVNNLTINTQAGRFKEENHNKIINAFIEKNKDQLPGLNRENFHVINRTRNSILVRIKNDDRFMGDILINFKTNRIAKIATGSIVGIVSALSAVAGAVVYILKRKKNKIQK</sequence>
<feature type="transmembrane region" description="Helical" evidence="1">
    <location>
        <begin position="1169"/>
        <end position="1192"/>
    </location>
</feature>
<dbReference type="InterPro" id="IPR011889">
    <property type="entry name" value="Liste_lipo_26"/>
</dbReference>
<dbReference type="Proteomes" id="UP000015348">
    <property type="component" value="Unassembled WGS sequence"/>
</dbReference>
<dbReference type="Pfam" id="PF03382">
    <property type="entry name" value="DUF285"/>
    <property type="match status" value="3"/>
</dbReference>
<keyword evidence="1" id="KW-0472">Membrane</keyword>
<organism evidence="2 3">
    <name type="scientific">Mycoplasma yeatsii 13926</name>
    <dbReference type="NCBI Taxonomy" id="1188240"/>
    <lineage>
        <taxon>Bacteria</taxon>
        <taxon>Bacillati</taxon>
        <taxon>Mycoplasmatota</taxon>
        <taxon>Mollicutes</taxon>
        <taxon>Mycoplasmataceae</taxon>
        <taxon>Mycoplasma</taxon>
    </lineage>
</organism>
<proteinExistence type="predicted"/>
<dbReference type="EMBL" id="AORK01000025">
    <property type="protein sequence ID" value="EOA07041.1"/>
    <property type="molecule type" value="Genomic_DNA"/>
</dbReference>